<dbReference type="GO" id="GO:0008199">
    <property type="term" value="F:ferric iron binding"/>
    <property type="evidence" value="ECO:0007669"/>
    <property type="project" value="InterPro"/>
</dbReference>
<dbReference type="InterPro" id="IPR008331">
    <property type="entry name" value="Ferritin_DPS_dom"/>
</dbReference>
<dbReference type="InterPro" id="IPR023188">
    <property type="entry name" value="DPS_DNA-bd_CS"/>
</dbReference>
<evidence type="ECO:0000259" key="3">
    <source>
        <dbReference type="Pfam" id="PF00210"/>
    </source>
</evidence>
<accession>A0A917XU20</accession>
<dbReference type="Gene3D" id="1.20.1260.10">
    <property type="match status" value="1"/>
</dbReference>
<reference evidence="4" key="1">
    <citation type="journal article" date="2014" name="Int. J. Syst. Evol. Microbiol.">
        <title>Complete genome sequence of Corynebacterium casei LMG S-19264T (=DSM 44701T), isolated from a smear-ripened cheese.</title>
        <authorList>
            <consortium name="US DOE Joint Genome Institute (JGI-PGF)"/>
            <person name="Walter F."/>
            <person name="Albersmeier A."/>
            <person name="Kalinowski J."/>
            <person name="Ruckert C."/>
        </authorList>
    </citation>
    <scope>NUCLEOTIDE SEQUENCE</scope>
    <source>
        <strain evidence="4">JCM 17251</strain>
    </source>
</reference>
<dbReference type="Pfam" id="PF00210">
    <property type="entry name" value="Ferritin"/>
    <property type="match status" value="1"/>
</dbReference>
<evidence type="ECO:0000256" key="2">
    <source>
        <dbReference type="RuleBase" id="RU003875"/>
    </source>
</evidence>
<keyword evidence="5" id="KW-1185">Reference proteome</keyword>
<dbReference type="PIRSF" id="PIRSF005900">
    <property type="entry name" value="Dps"/>
    <property type="match status" value="1"/>
</dbReference>
<comment type="similarity">
    <text evidence="1 2">Belongs to the Dps family.</text>
</comment>
<proteinExistence type="inferred from homology"/>
<evidence type="ECO:0000313" key="4">
    <source>
        <dbReference type="EMBL" id="GGN51896.1"/>
    </source>
</evidence>
<feature type="domain" description="Ferritin/DPS" evidence="3">
    <location>
        <begin position="20"/>
        <end position="159"/>
    </location>
</feature>
<reference evidence="4" key="2">
    <citation type="submission" date="2020-09" db="EMBL/GenBank/DDBJ databases">
        <authorList>
            <person name="Sun Q."/>
            <person name="Ohkuma M."/>
        </authorList>
    </citation>
    <scope>NUCLEOTIDE SEQUENCE</scope>
    <source>
        <strain evidence="4">JCM 17251</strain>
    </source>
</reference>
<dbReference type="AlphaFoldDB" id="A0A917XU20"/>
<dbReference type="InterPro" id="IPR002177">
    <property type="entry name" value="DPS_DNA-bd"/>
</dbReference>
<sequence>MAIEHAHSHRHPEESAAITLNHLVANLGVLYVKLHQYHWHVKGPHFFTLHAKFEELYNDTTGYFDSFAERLLQLGERPYSTLQEFNEHAFIKEEVYQQEIHADKMVEDLVNDYRAIRDYTVKGIELAGNEGDTVTEDMLIEYKNNLDFQLWNLQAYLGKDATEGE</sequence>
<evidence type="ECO:0000313" key="5">
    <source>
        <dbReference type="Proteomes" id="UP000624041"/>
    </source>
</evidence>
<dbReference type="PANTHER" id="PTHR42932:SF1">
    <property type="entry name" value="GENERAL STRESS PROTEIN 20U"/>
    <property type="match status" value="1"/>
</dbReference>
<dbReference type="PRINTS" id="PR01346">
    <property type="entry name" value="HELNAPAPROT"/>
</dbReference>
<dbReference type="PANTHER" id="PTHR42932">
    <property type="entry name" value="GENERAL STRESS PROTEIN 20U"/>
    <property type="match status" value="1"/>
</dbReference>
<name>A0A917XU20_9BACI</name>
<dbReference type="PROSITE" id="PS00818">
    <property type="entry name" value="DPS_1"/>
    <property type="match status" value="1"/>
</dbReference>
<dbReference type="GO" id="GO:0016722">
    <property type="term" value="F:oxidoreductase activity, acting on metal ions"/>
    <property type="evidence" value="ECO:0007669"/>
    <property type="project" value="InterPro"/>
</dbReference>
<dbReference type="SUPFAM" id="SSF47240">
    <property type="entry name" value="Ferritin-like"/>
    <property type="match status" value="1"/>
</dbReference>
<organism evidence="4 5">
    <name type="scientific">Oceanobacillus indicireducens</name>
    <dbReference type="NCBI Taxonomy" id="1004261"/>
    <lineage>
        <taxon>Bacteria</taxon>
        <taxon>Bacillati</taxon>
        <taxon>Bacillota</taxon>
        <taxon>Bacilli</taxon>
        <taxon>Bacillales</taxon>
        <taxon>Bacillaceae</taxon>
        <taxon>Oceanobacillus</taxon>
    </lineage>
</organism>
<dbReference type="EMBL" id="BMOS01000003">
    <property type="protein sequence ID" value="GGN51896.1"/>
    <property type="molecule type" value="Genomic_DNA"/>
</dbReference>
<dbReference type="Proteomes" id="UP000624041">
    <property type="component" value="Unassembled WGS sequence"/>
</dbReference>
<dbReference type="InterPro" id="IPR009078">
    <property type="entry name" value="Ferritin-like_SF"/>
</dbReference>
<evidence type="ECO:0000256" key="1">
    <source>
        <dbReference type="ARBA" id="ARBA00009497"/>
    </source>
</evidence>
<gene>
    <name evidence="4" type="primary">dps</name>
    <name evidence="4" type="ORF">GCM10007971_06880</name>
</gene>
<protein>
    <submittedName>
        <fullName evidence="4">DNA starvation/stationary phase protection protein</fullName>
    </submittedName>
</protein>
<comment type="caution">
    <text evidence="4">The sequence shown here is derived from an EMBL/GenBank/DDBJ whole genome shotgun (WGS) entry which is preliminary data.</text>
</comment>
<dbReference type="CDD" id="cd01043">
    <property type="entry name" value="DPS"/>
    <property type="match status" value="1"/>
</dbReference>
<dbReference type="InterPro" id="IPR012347">
    <property type="entry name" value="Ferritin-like"/>
</dbReference>
<dbReference type="RefSeq" id="WP_188856025.1">
    <property type="nucleotide sequence ID" value="NZ_BMOS01000003.1"/>
</dbReference>